<reference evidence="3" key="1">
    <citation type="submission" date="2016-10" db="EMBL/GenBank/DDBJ databases">
        <authorList>
            <person name="Varghese N."/>
            <person name="Submissions S."/>
        </authorList>
    </citation>
    <scope>NUCLEOTIDE SEQUENCE [LARGE SCALE GENOMIC DNA]</scope>
    <source>
        <strain evidence="3">DSM 21424</strain>
    </source>
</reference>
<dbReference type="STRING" id="521013.SAMN04488567_2628"/>
<dbReference type="Pfam" id="PF07090">
    <property type="entry name" value="GATase1_like"/>
    <property type="match status" value="1"/>
</dbReference>
<proteinExistence type="predicted"/>
<protein>
    <submittedName>
        <fullName evidence="2">Uncharacterized membrane protein</fullName>
    </submittedName>
</protein>
<evidence type="ECO:0000259" key="1">
    <source>
        <dbReference type="Pfam" id="PF07090"/>
    </source>
</evidence>
<dbReference type="InterPro" id="IPR010768">
    <property type="entry name" value="GATase1-like"/>
</dbReference>
<dbReference type="InterPro" id="IPR017027">
    <property type="entry name" value="STM3548-like"/>
</dbReference>
<dbReference type="CDD" id="cd03143">
    <property type="entry name" value="A4_beta-galactosidase_middle_domain"/>
    <property type="match status" value="1"/>
</dbReference>
<dbReference type="RefSeq" id="WP_090112677.1">
    <property type="nucleotide sequence ID" value="NZ_FNAT01000004.1"/>
</dbReference>
<dbReference type="AlphaFoldDB" id="A0A1G7FYK9"/>
<organism evidence="2 3">
    <name type="scientific">Limimaricola pyoseonensis</name>
    <dbReference type="NCBI Taxonomy" id="521013"/>
    <lineage>
        <taxon>Bacteria</taxon>
        <taxon>Pseudomonadati</taxon>
        <taxon>Pseudomonadota</taxon>
        <taxon>Alphaproteobacteria</taxon>
        <taxon>Rhodobacterales</taxon>
        <taxon>Paracoccaceae</taxon>
        <taxon>Limimaricola</taxon>
    </lineage>
</organism>
<sequence length="255" mass="27889">MTKVLLVGESWVSSATHFKGFDQFGSVTFHTGARRFLSGMAAAGHEVVNMQAHEAAEAFPTTLEGLAEYDVIILSDIGANTLLLHPDVWLRGERVPNRIALIEEWTRRGGGLVMIGGYFSFQGIDGRARWHRTPVEAALPVSCLPGDDRLEIPEGCTPVVDLPEHPLLRGVPGDWPYLLGVNEVECKAGDGVERVLSLPDAQRGLPLLVAGRHGEGRTLAWTSDMSEHWLPPAFLAWEGYDRLFGNMIAWAAGEI</sequence>
<dbReference type="PANTHER" id="PTHR37947:SF1">
    <property type="entry name" value="BLL2462 PROTEIN"/>
    <property type="match status" value="1"/>
</dbReference>
<dbReference type="PANTHER" id="PTHR37947">
    <property type="entry name" value="BLL2462 PROTEIN"/>
    <property type="match status" value="1"/>
</dbReference>
<accession>A0A1G7FYK9</accession>
<dbReference type="Gene3D" id="3.40.50.880">
    <property type="match status" value="1"/>
</dbReference>
<keyword evidence="3" id="KW-1185">Reference proteome</keyword>
<evidence type="ECO:0000313" key="3">
    <source>
        <dbReference type="Proteomes" id="UP000198922"/>
    </source>
</evidence>
<dbReference type="Proteomes" id="UP000198922">
    <property type="component" value="Unassembled WGS sequence"/>
</dbReference>
<dbReference type="EMBL" id="FNAT01000004">
    <property type="protein sequence ID" value="SDE80900.1"/>
    <property type="molecule type" value="Genomic_DNA"/>
</dbReference>
<dbReference type="OrthoDB" id="9781333at2"/>
<dbReference type="SUPFAM" id="SSF52317">
    <property type="entry name" value="Class I glutamine amidotransferase-like"/>
    <property type="match status" value="1"/>
</dbReference>
<name>A0A1G7FYK9_9RHOB</name>
<dbReference type="PIRSF" id="PIRSF034405">
    <property type="entry name" value="UCP034405"/>
    <property type="match status" value="1"/>
</dbReference>
<dbReference type="InterPro" id="IPR029062">
    <property type="entry name" value="Class_I_gatase-like"/>
</dbReference>
<feature type="domain" description="Putative glutamine amidotransferase" evidence="1">
    <location>
        <begin position="3"/>
        <end position="251"/>
    </location>
</feature>
<evidence type="ECO:0000313" key="2">
    <source>
        <dbReference type="EMBL" id="SDE80900.1"/>
    </source>
</evidence>
<gene>
    <name evidence="2" type="ORF">SAMN04488567_2628</name>
</gene>